<proteinExistence type="predicted"/>
<gene>
    <name evidence="2" type="ORF">P167DRAFT_535704</name>
</gene>
<dbReference type="AlphaFoldDB" id="A0A3N4KT78"/>
<dbReference type="InParanoid" id="A0A3N4KT78"/>
<evidence type="ECO:0000313" key="3">
    <source>
        <dbReference type="Proteomes" id="UP000277580"/>
    </source>
</evidence>
<evidence type="ECO:0000313" key="2">
    <source>
        <dbReference type="EMBL" id="RPB12698.1"/>
    </source>
</evidence>
<organism evidence="2 3">
    <name type="scientific">Morchella conica CCBAS932</name>
    <dbReference type="NCBI Taxonomy" id="1392247"/>
    <lineage>
        <taxon>Eukaryota</taxon>
        <taxon>Fungi</taxon>
        <taxon>Dikarya</taxon>
        <taxon>Ascomycota</taxon>
        <taxon>Pezizomycotina</taxon>
        <taxon>Pezizomycetes</taxon>
        <taxon>Pezizales</taxon>
        <taxon>Morchellaceae</taxon>
        <taxon>Morchella</taxon>
    </lineage>
</organism>
<feature type="region of interest" description="Disordered" evidence="1">
    <location>
        <begin position="73"/>
        <end position="105"/>
    </location>
</feature>
<protein>
    <submittedName>
        <fullName evidence="2">Uncharacterized protein</fullName>
    </submittedName>
</protein>
<dbReference type="Proteomes" id="UP000277580">
    <property type="component" value="Unassembled WGS sequence"/>
</dbReference>
<dbReference type="EMBL" id="ML119127">
    <property type="protein sequence ID" value="RPB12698.1"/>
    <property type="molecule type" value="Genomic_DNA"/>
</dbReference>
<accession>A0A3N4KT78</accession>
<keyword evidence="3" id="KW-1185">Reference proteome</keyword>
<reference evidence="2 3" key="1">
    <citation type="journal article" date="2018" name="Nat. Ecol. Evol.">
        <title>Pezizomycetes genomes reveal the molecular basis of ectomycorrhizal truffle lifestyle.</title>
        <authorList>
            <person name="Murat C."/>
            <person name="Payen T."/>
            <person name="Noel B."/>
            <person name="Kuo A."/>
            <person name="Morin E."/>
            <person name="Chen J."/>
            <person name="Kohler A."/>
            <person name="Krizsan K."/>
            <person name="Balestrini R."/>
            <person name="Da Silva C."/>
            <person name="Montanini B."/>
            <person name="Hainaut M."/>
            <person name="Levati E."/>
            <person name="Barry K.W."/>
            <person name="Belfiori B."/>
            <person name="Cichocki N."/>
            <person name="Clum A."/>
            <person name="Dockter R.B."/>
            <person name="Fauchery L."/>
            <person name="Guy J."/>
            <person name="Iotti M."/>
            <person name="Le Tacon F."/>
            <person name="Lindquist E.A."/>
            <person name="Lipzen A."/>
            <person name="Malagnac F."/>
            <person name="Mello A."/>
            <person name="Molinier V."/>
            <person name="Miyauchi S."/>
            <person name="Poulain J."/>
            <person name="Riccioni C."/>
            <person name="Rubini A."/>
            <person name="Sitrit Y."/>
            <person name="Splivallo R."/>
            <person name="Traeger S."/>
            <person name="Wang M."/>
            <person name="Zifcakova L."/>
            <person name="Wipf D."/>
            <person name="Zambonelli A."/>
            <person name="Paolocci F."/>
            <person name="Nowrousian M."/>
            <person name="Ottonello S."/>
            <person name="Baldrian P."/>
            <person name="Spatafora J.W."/>
            <person name="Henrissat B."/>
            <person name="Nagy L.G."/>
            <person name="Aury J.M."/>
            <person name="Wincker P."/>
            <person name="Grigoriev I.V."/>
            <person name="Bonfante P."/>
            <person name="Martin F.M."/>
        </authorList>
    </citation>
    <scope>NUCLEOTIDE SEQUENCE [LARGE SCALE GENOMIC DNA]</scope>
    <source>
        <strain evidence="2 3">CCBAS932</strain>
    </source>
</reference>
<name>A0A3N4KT78_9PEZI</name>
<evidence type="ECO:0000256" key="1">
    <source>
        <dbReference type="SAM" id="MobiDB-lite"/>
    </source>
</evidence>
<dbReference type="OrthoDB" id="10346318at2759"/>
<feature type="region of interest" description="Disordered" evidence="1">
    <location>
        <begin position="1"/>
        <end position="43"/>
    </location>
</feature>
<sequence length="140" mass="15093">MPASTTSSQPMPLAPINTTGLRTRSDSNGMGSPTSLMSNFSSGSPLTTVFTESSQISGEEPSSIAASIAPLLTSSEAPKTTRPHTLHHTQTTESRRSTESVDSQARSLRFNDFSRGRHSNLWLFRGLSVRGTLRKIVSKN</sequence>